<sequence length="90" mass="9610">MPNIKSAIKRVKTNDKRRALNASQKSALRTVVKAADAALANNEVETAKTAFAAATQKLDKAVTKGLIHKNAAARKKSRLAKKLNALTSQA</sequence>
<dbReference type="RefSeq" id="WP_091226746.1">
    <property type="nucleotide sequence ID" value="NZ_FNBG01000002.1"/>
</dbReference>
<evidence type="ECO:0000256" key="1">
    <source>
        <dbReference type="ARBA" id="ARBA00003134"/>
    </source>
</evidence>
<gene>
    <name evidence="8" type="primary">rpsT</name>
    <name evidence="9" type="ORF">SAMN04488542_102199</name>
</gene>
<evidence type="ECO:0000256" key="6">
    <source>
        <dbReference type="ARBA" id="ARBA00023274"/>
    </source>
</evidence>
<dbReference type="GO" id="GO:0003735">
    <property type="term" value="F:structural constituent of ribosome"/>
    <property type="evidence" value="ECO:0007669"/>
    <property type="project" value="InterPro"/>
</dbReference>
<dbReference type="FunFam" id="1.20.58.110:FF:000001">
    <property type="entry name" value="30S ribosomal protein S20"/>
    <property type="match status" value="1"/>
</dbReference>
<evidence type="ECO:0000256" key="3">
    <source>
        <dbReference type="ARBA" id="ARBA00022730"/>
    </source>
</evidence>
<evidence type="ECO:0000256" key="4">
    <source>
        <dbReference type="ARBA" id="ARBA00022884"/>
    </source>
</evidence>
<evidence type="ECO:0000256" key="7">
    <source>
        <dbReference type="ARBA" id="ARBA00035136"/>
    </source>
</evidence>
<dbReference type="GO" id="GO:0005829">
    <property type="term" value="C:cytosol"/>
    <property type="evidence" value="ECO:0007669"/>
    <property type="project" value="TreeGrafter"/>
</dbReference>
<accession>A0A1G7FY80</accession>
<keyword evidence="5 8" id="KW-0689">Ribosomal protein</keyword>
<dbReference type="PANTHER" id="PTHR33398:SF1">
    <property type="entry name" value="SMALL RIBOSOMAL SUBUNIT PROTEIN BS20C"/>
    <property type="match status" value="1"/>
</dbReference>
<keyword evidence="10" id="KW-1185">Reference proteome</keyword>
<dbReference type="Pfam" id="PF01649">
    <property type="entry name" value="Ribosomal_S20p"/>
    <property type="match status" value="1"/>
</dbReference>
<dbReference type="GO" id="GO:0070181">
    <property type="term" value="F:small ribosomal subunit rRNA binding"/>
    <property type="evidence" value="ECO:0007669"/>
    <property type="project" value="TreeGrafter"/>
</dbReference>
<evidence type="ECO:0000313" key="9">
    <source>
        <dbReference type="EMBL" id="SDE80715.1"/>
    </source>
</evidence>
<dbReference type="EMBL" id="FNBG01000002">
    <property type="protein sequence ID" value="SDE80715.1"/>
    <property type="molecule type" value="Genomic_DNA"/>
</dbReference>
<evidence type="ECO:0000256" key="8">
    <source>
        <dbReference type="HAMAP-Rule" id="MF_00500"/>
    </source>
</evidence>
<dbReference type="NCBIfam" id="TIGR00029">
    <property type="entry name" value="S20"/>
    <property type="match status" value="1"/>
</dbReference>
<keyword evidence="4 8" id="KW-0694">RNA-binding</keyword>
<dbReference type="Proteomes" id="UP000198972">
    <property type="component" value="Unassembled WGS sequence"/>
</dbReference>
<proteinExistence type="inferred from homology"/>
<keyword evidence="6 8" id="KW-0687">Ribonucleoprotein</keyword>
<dbReference type="GO" id="GO:0006412">
    <property type="term" value="P:translation"/>
    <property type="evidence" value="ECO:0007669"/>
    <property type="project" value="UniProtKB-UniRule"/>
</dbReference>
<dbReference type="InterPro" id="IPR002583">
    <property type="entry name" value="Ribosomal_bS20"/>
</dbReference>
<evidence type="ECO:0000313" key="10">
    <source>
        <dbReference type="Proteomes" id="UP000198972"/>
    </source>
</evidence>
<dbReference type="PANTHER" id="PTHR33398">
    <property type="entry name" value="30S RIBOSOMAL PROTEIN S20"/>
    <property type="match status" value="1"/>
</dbReference>
<dbReference type="InterPro" id="IPR036510">
    <property type="entry name" value="Ribosomal_bS20_sf"/>
</dbReference>
<dbReference type="OrthoDB" id="9808392at2"/>
<evidence type="ECO:0000256" key="5">
    <source>
        <dbReference type="ARBA" id="ARBA00022980"/>
    </source>
</evidence>
<comment type="similarity">
    <text evidence="2 8">Belongs to the bacterial ribosomal protein bS20 family.</text>
</comment>
<dbReference type="HAMAP" id="MF_00500">
    <property type="entry name" value="Ribosomal_bS20"/>
    <property type="match status" value="1"/>
</dbReference>
<evidence type="ECO:0000256" key="2">
    <source>
        <dbReference type="ARBA" id="ARBA00007634"/>
    </source>
</evidence>
<name>A0A1G7FY80_9BACL</name>
<keyword evidence="3 8" id="KW-0699">rRNA-binding</keyword>
<dbReference type="GO" id="GO:0015935">
    <property type="term" value="C:small ribosomal subunit"/>
    <property type="evidence" value="ECO:0007669"/>
    <property type="project" value="TreeGrafter"/>
</dbReference>
<dbReference type="STRING" id="670482.SAMN04488542_102199"/>
<organism evidence="9 10">
    <name type="scientific">Fontibacillus panacisegetis</name>
    <dbReference type="NCBI Taxonomy" id="670482"/>
    <lineage>
        <taxon>Bacteria</taxon>
        <taxon>Bacillati</taxon>
        <taxon>Bacillota</taxon>
        <taxon>Bacilli</taxon>
        <taxon>Bacillales</taxon>
        <taxon>Paenibacillaceae</taxon>
        <taxon>Fontibacillus</taxon>
    </lineage>
</organism>
<reference evidence="9 10" key="1">
    <citation type="submission" date="2016-10" db="EMBL/GenBank/DDBJ databases">
        <authorList>
            <person name="de Groot N.N."/>
        </authorList>
    </citation>
    <scope>NUCLEOTIDE SEQUENCE [LARGE SCALE GENOMIC DNA]</scope>
    <source>
        <strain evidence="9 10">DSM 28129</strain>
    </source>
</reference>
<dbReference type="Gene3D" id="1.20.58.110">
    <property type="entry name" value="Ribosomal protein S20"/>
    <property type="match status" value="1"/>
</dbReference>
<dbReference type="AlphaFoldDB" id="A0A1G7FY80"/>
<comment type="function">
    <text evidence="1 8">Binds directly to 16S ribosomal RNA.</text>
</comment>
<dbReference type="SUPFAM" id="SSF46992">
    <property type="entry name" value="Ribosomal protein S20"/>
    <property type="match status" value="1"/>
</dbReference>
<protein>
    <recommendedName>
        <fullName evidence="7 8">Small ribosomal subunit protein bS20</fullName>
    </recommendedName>
</protein>